<dbReference type="InterPro" id="IPR017437">
    <property type="entry name" value="ATP-NAD_kinase_PpnK-typ_C"/>
</dbReference>
<dbReference type="OrthoDB" id="170401at2157"/>
<dbReference type="RefSeq" id="WP_120244729.1">
    <property type="nucleotide sequence ID" value="NZ_RAPO01000002.1"/>
</dbReference>
<feature type="compositionally biased region" description="Gly residues" evidence="1">
    <location>
        <begin position="1"/>
        <end position="11"/>
    </location>
</feature>
<keyword evidence="2" id="KW-0808">Transferase</keyword>
<keyword evidence="2" id="KW-0418">Kinase</keyword>
<protein>
    <submittedName>
        <fullName evidence="2">NAD+ kinase</fullName>
    </submittedName>
</protein>
<dbReference type="EMBL" id="RAPO01000002">
    <property type="protein sequence ID" value="RKD95460.1"/>
    <property type="molecule type" value="Genomic_DNA"/>
</dbReference>
<dbReference type="PANTHER" id="PTHR20275">
    <property type="entry name" value="NAD KINASE"/>
    <property type="match status" value="1"/>
</dbReference>
<evidence type="ECO:0000313" key="3">
    <source>
        <dbReference type="Proteomes" id="UP000283805"/>
    </source>
</evidence>
<dbReference type="Pfam" id="PF20143">
    <property type="entry name" value="NAD_kinase_C"/>
    <property type="match status" value="1"/>
</dbReference>
<comment type="caution">
    <text evidence="2">The sequence shown here is derived from an EMBL/GenBank/DDBJ whole genome shotgun (WGS) entry which is preliminary data.</text>
</comment>
<dbReference type="InterPro" id="IPR016064">
    <property type="entry name" value="NAD/diacylglycerol_kinase_sf"/>
</dbReference>
<dbReference type="GO" id="GO:0003951">
    <property type="term" value="F:NAD+ kinase activity"/>
    <property type="evidence" value="ECO:0007669"/>
    <property type="project" value="InterPro"/>
</dbReference>
<sequence length="273" mass="28109">MDSAGRSGGDETGAVVGVVDRDTDGVDVPRDLEATLDSRGVAAAIERGDLETVLAADPALLVTVGERSLSAVARARADAPVLPAGSVAGIESVAPKRLPDALAAALEGDARERDRGLLTVEISPGDEDEGEDEAPVRERALFDVTLVTAEPASISEYSVRCRGDRVATFRADGVVVATPAGSHGYAAAVEGPQLSSAVDAVAVSPIAPFVTRTQRWVLPDDDLRLAVERDEGAVTVVADEREIGAVSLGTDVTISVEDALSTLVVSDEFLADG</sequence>
<organism evidence="2 3">
    <name type="scientific">Halopiger aswanensis</name>
    <dbReference type="NCBI Taxonomy" id="148449"/>
    <lineage>
        <taxon>Archaea</taxon>
        <taxon>Methanobacteriati</taxon>
        <taxon>Methanobacteriota</taxon>
        <taxon>Stenosarchaea group</taxon>
        <taxon>Halobacteria</taxon>
        <taxon>Halobacteriales</taxon>
        <taxon>Natrialbaceae</taxon>
        <taxon>Halopiger</taxon>
    </lineage>
</organism>
<accession>A0A3R7HIW0</accession>
<dbReference type="PANTHER" id="PTHR20275:SF43">
    <property type="entry name" value="BIFUNCTIONAL NADP PHOSPHATASE_NAD KINASE"/>
    <property type="match status" value="1"/>
</dbReference>
<dbReference type="GO" id="GO:0006741">
    <property type="term" value="P:NADP+ biosynthetic process"/>
    <property type="evidence" value="ECO:0007669"/>
    <property type="project" value="TreeGrafter"/>
</dbReference>
<proteinExistence type="predicted"/>
<dbReference type="AlphaFoldDB" id="A0A3R7HIW0"/>
<name>A0A3R7HIW0_9EURY</name>
<keyword evidence="3" id="KW-1185">Reference proteome</keyword>
<evidence type="ECO:0000256" key="1">
    <source>
        <dbReference type="SAM" id="MobiDB-lite"/>
    </source>
</evidence>
<dbReference type="GO" id="GO:0019674">
    <property type="term" value="P:NAD+ metabolic process"/>
    <property type="evidence" value="ECO:0007669"/>
    <property type="project" value="InterPro"/>
</dbReference>
<feature type="region of interest" description="Disordered" evidence="1">
    <location>
        <begin position="1"/>
        <end position="26"/>
    </location>
</feature>
<dbReference type="Proteomes" id="UP000283805">
    <property type="component" value="Unassembled WGS sequence"/>
</dbReference>
<evidence type="ECO:0000313" key="2">
    <source>
        <dbReference type="EMBL" id="RKD95460.1"/>
    </source>
</evidence>
<dbReference type="SUPFAM" id="SSF111331">
    <property type="entry name" value="NAD kinase/diacylglycerol kinase-like"/>
    <property type="match status" value="1"/>
</dbReference>
<dbReference type="Gene3D" id="2.60.200.30">
    <property type="entry name" value="Probable inorganic polyphosphate/atp-NAD kinase, domain 2"/>
    <property type="match status" value="1"/>
</dbReference>
<reference evidence="2 3" key="1">
    <citation type="submission" date="2018-09" db="EMBL/GenBank/DDBJ databases">
        <title>Genomic Encyclopedia of Archaeal and Bacterial Type Strains, Phase II (KMG-II): from individual species to whole genera.</title>
        <authorList>
            <person name="Goeker M."/>
        </authorList>
    </citation>
    <scope>NUCLEOTIDE SEQUENCE [LARGE SCALE GENOMIC DNA]</scope>
    <source>
        <strain evidence="2 3">DSM 13151</strain>
    </source>
</reference>
<gene>
    <name evidence="2" type="ORF">ATJ93_2314</name>
</gene>